<dbReference type="InterPro" id="IPR042261">
    <property type="entry name" value="Lsr2-like_dimerization"/>
</dbReference>
<evidence type="ECO:0000259" key="3">
    <source>
        <dbReference type="Pfam" id="PF23359"/>
    </source>
</evidence>
<protein>
    <submittedName>
        <fullName evidence="4">Lsr2 family protein</fullName>
    </submittedName>
</protein>
<evidence type="ECO:0000313" key="5">
    <source>
        <dbReference type="Proteomes" id="UP001597326"/>
    </source>
</evidence>
<evidence type="ECO:0000256" key="1">
    <source>
        <dbReference type="ARBA" id="ARBA00023125"/>
    </source>
</evidence>
<dbReference type="Pfam" id="PF11774">
    <property type="entry name" value="Lsr2"/>
    <property type="match status" value="1"/>
</dbReference>
<proteinExistence type="predicted"/>
<dbReference type="EMBL" id="JBHUFZ010000016">
    <property type="protein sequence ID" value="MFD1890110.1"/>
    <property type="molecule type" value="Genomic_DNA"/>
</dbReference>
<keyword evidence="1" id="KW-0238">DNA-binding</keyword>
<gene>
    <name evidence="4" type="ORF">ACFSCS_07925</name>
</gene>
<dbReference type="RefSeq" id="WP_343873069.1">
    <property type="nucleotide sequence ID" value="NZ_BAAAIX010000013.1"/>
</dbReference>
<accession>A0ABW4RV04</accession>
<dbReference type="InterPro" id="IPR055370">
    <property type="entry name" value="Lsr2_DNA-bd"/>
</dbReference>
<feature type="domain" description="Lsr2 dimerization" evidence="2">
    <location>
        <begin position="1"/>
        <end position="58"/>
    </location>
</feature>
<evidence type="ECO:0000313" key="4">
    <source>
        <dbReference type="EMBL" id="MFD1890110.1"/>
    </source>
</evidence>
<reference evidence="5" key="1">
    <citation type="journal article" date="2019" name="Int. J. Syst. Evol. Microbiol.">
        <title>The Global Catalogue of Microorganisms (GCM) 10K type strain sequencing project: providing services to taxonomists for standard genome sequencing and annotation.</title>
        <authorList>
            <consortium name="The Broad Institute Genomics Platform"/>
            <consortium name="The Broad Institute Genome Sequencing Center for Infectious Disease"/>
            <person name="Wu L."/>
            <person name="Ma J."/>
        </authorList>
    </citation>
    <scope>NUCLEOTIDE SEQUENCE [LARGE SCALE GENOMIC DNA]</scope>
    <source>
        <strain evidence="5">CAIM 431</strain>
    </source>
</reference>
<dbReference type="Pfam" id="PF23359">
    <property type="entry name" value="Lsr2_DNA-bd"/>
    <property type="match status" value="1"/>
</dbReference>
<dbReference type="Proteomes" id="UP001597326">
    <property type="component" value="Unassembled WGS sequence"/>
</dbReference>
<dbReference type="InterPro" id="IPR036625">
    <property type="entry name" value="E3-bd_dom_sf"/>
</dbReference>
<keyword evidence="5" id="KW-1185">Reference proteome</keyword>
<dbReference type="Gene3D" id="4.10.320.10">
    <property type="entry name" value="E3-binding domain"/>
    <property type="match status" value="1"/>
</dbReference>
<dbReference type="InterPro" id="IPR024412">
    <property type="entry name" value="Lsr2_dim_dom"/>
</dbReference>
<name>A0ABW4RV04_9ACTN</name>
<comment type="caution">
    <text evidence="4">The sequence shown here is derived from an EMBL/GenBank/DDBJ whole genome shotgun (WGS) entry which is preliminary data.</text>
</comment>
<organism evidence="4 5">
    <name type="scientific">Luteococcus peritonei</name>
    <dbReference type="NCBI Taxonomy" id="88874"/>
    <lineage>
        <taxon>Bacteria</taxon>
        <taxon>Bacillati</taxon>
        <taxon>Actinomycetota</taxon>
        <taxon>Actinomycetes</taxon>
        <taxon>Propionibacteriales</taxon>
        <taxon>Propionibacteriaceae</taxon>
        <taxon>Luteococcus</taxon>
    </lineage>
</organism>
<evidence type="ECO:0000259" key="2">
    <source>
        <dbReference type="Pfam" id="PF11774"/>
    </source>
</evidence>
<dbReference type="Gene3D" id="3.30.60.230">
    <property type="entry name" value="Lsr2, dimerization domain"/>
    <property type="match status" value="1"/>
</dbReference>
<sequence>MAQRVHIVLEDDIDGSEAAETVSFSLDGISYEIDLSQDNAAKLRDDLAQWVGHARRVGGRKSAGKKPKGSAANDIRAWALAQGMQVSARGRVSAEVREAYEKANG</sequence>
<feature type="domain" description="Lsr2 DNA-binding" evidence="3">
    <location>
        <begin position="70"/>
        <end position="103"/>
    </location>
</feature>